<keyword evidence="4" id="KW-1185">Reference proteome</keyword>
<feature type="compositionally biased region" description="Low complexity" evidence="1">
    <location>
        <begin position="198"/>
        <end position="208"/>
    </location>
</feature>
<feature type="region of interest" description="Disordered" evidence="1">
    <location>
        <begin position="797"/>
        <end position="818"/>
    </location>
</feature>
<name>A0AAN6GRX1_9BASI</name>
<feature type="compositionally biased region" description="Polar residues" evidence="1">
    <location>
        <begin position="164"/>
        <end position="179"/>
    </location>
</feature>
<dbReference type="Proteomes" id="UP001176517">
    <property type="component" value="Unassembled WGS sequence"/>
</dbReference>
<proteinExistence type="predicted"/>
<dbReference type="GO" id="GO:0003700">
    <property type="term" value="F:DNA-binding transcription factor activity"/>
    <property type="evidence" value="ECO:0007669"/>
    <property type="project" value="InterPro"/>
</dbReference>
<dbReference type="InterPro" id="IPR004827">
    <property type="entry name" value="bZIP"/>
</dbReference>
<feature type="domain" description="BZIP" evidence="2">
    <location>
        <begin position="27"/>
        <end position="42"/>
    </location>
</feature>
<feature type="compositionally biased region" description="Low complexity" evidence="1">
    <location>
        <begin position="443"/>
        <end position="474"/>
    </location>
</feature>
<organism evidence="3 4">
    <name type="scientific">Tilletia horrida</name>
    <dbReference type="NCBI Taxonomy" id="155126"/>
    <lineage>
        <taxon>Eukaryota</taxon>
        <taxon>Fungi</taxon>
        <taxon>Dikarya</taxon>
        <taxon>Basidiomycota</taxon>
        <taxon>Ustilaginomycotina</taxon>
        <taxon>Exobasidiomycetes</taxon>
        <taxon>Tilletiales</taxon>
        <taxon>Tilletiaceae</taxon>
        <taxon>Tilletia</taxon>
    </lineage>
</organism>
<dbReference type="PANTHER" id="PTHR42070:SF1">
    <property type="entry name" value="FILAMENT ASSOCIATED PROTEIN, PUTATIVE (AFU_ORTHOLOGUE AFUA_8G06630)-RELATED"/>
    <property type="match status" value="1"/>
</dbReference>
<dbReference type="SUPFAM" id="SSF57959">
    <property type="entry name" value="Leucine zipper domain"/>
    <property type="match status" value="1"/>
</dbReference>
<feature type="compositionally biased region" description="Polar residues" evidence="1">
    <location>
        <begin position="1"/>
        <end position="21"/>
    </location>
</feature>
<dbReference type="EMBL" id="JAPDMZ010000053">
    <property type="protein sequence ID" value="KAK0553223.1"/>
    <property type="molecule type" value="Genomic_DNA"/>
</dbReference>
<evidence type="ECO:0000313" key="3">
    <source>
        <dbReference type="EMBL" id="KAK0553223.1"/>
    </source>
</evidence>
<evidence type="ECO:0000256" key="1">
    <source>
        <dbReference type="SAM" id="MobiDB-lite"/>
    </source>
</evidence>
<feature type="compositionally biased region" description="Polar residues" evidence="1">
    <location>
        <begin position="575"/>
        <end position="585"/>
    </location>
</feature>
<feature type="region of interest" description="Disordered" evidence="1">
    <location>
        <begin position="1"/>
        <end position="43"/>
    </location>
</feature>
<feature type="region of interest" description="Disordered" evidence="1">
    <location>
        <begin position="495"/>
        <end position="648"/>
    </location>
</feature>
<reference evidence="3" key="1">
    <citation type="journal article" date="2023" name="PhytoFront">
        <title>Draft Genome Resources of Seven Strains of Tilletia horrida, Causal Agent of Kernel Smut of Rice.</title>
        <authorList>
            <person name="Khanal S."/>
            <person name="Antony Babu S."/>
            <person name="Zhou X.G."/>
        </authorList>
    </citation>
    <scope>NUCLEOTIDE SEQUENCE</scope>
    <source>
        <strain evidence="3">TX6</strain>
    </source>
</reference>
<feature type="region of interest" description="Disordered" evidence="1">
    <location>
        <begin position="443"/>
        <end position="475"/>
    </location>
</feature>
<evidence type="ECO:0000259" key="2">
    <source>
        <dbReference type="PROSITE" id="PS00036"/>
    </source>
</evidence>
<sequence>MAPYGNQNSKGKGVTTASSDPTGAPSKRTLQNRKAQREFRKRREARVRELEDRCRRYDELGLEANVELQRVARRLKEENDALRTLLNNLGHGKLISTALETVHQQPQTPTGGAGTAQQQQQQHHFSDSTTNDPASSSSGLRSLNDSSASGSGSRNINRAGTGYHMTQKSNDMAQISSSDGAGDSKIGRMGPPPTMSTSASQRSARASAVHLSSMPADDSDSIAYNPPELLQRSALSDTNDLLSKLSSGLVGVSPPGSDDRRHSLSLAHHIDAAINNSRAPSVPSLLRLDLGARDGRTGADGQIDGPVSAQNLAGRFNRSKQELNSTLPASRLGPFGSMGLSVPPPPASTSAASSSTGPIISYSGGANPAYMPFVQPTSVNEALLNPNPIPFQFNLSQLGQAPTGISPLQSFNSLADQGAWWLSAGGPVLTPGQDPNALDEKAQALAAQQQHELTRSATQQSGSTSSTSGSNAASDGQQFDLSAFLNGGVTPGGSFKMDGNTAISGQMSNNNNNQDNTSRRGSSTSNPQVGSDRAPTTTIWEQENVTNPTSQIMGNQDDLNNTTSPSARHRVQHQPGASSNQSVSHRVQDGVAPATSPPPSSSVSSLSMPTLVGAASSSNNAAAKPTTAGSSSSPSGRSPSADSLDPPQPVINAAKQLLLDGAVPSSMPANLFSSSASNLHLSNASNKLGEGYSSITIPLKRTLSNSNGTGQSGSDGFFSPASAFLPPTKIFRASEPGAAGSMPIGLDNAESTRAFLQLLERRMAQADGGLGPLGVYEHLGFRPPSFVAAGANATMADGASTSNTVDASDISTSTNGAQ</sequence>
<feature type="compositionally biased region" description="Polar residues" evidence="1">
    <location>
        <begin position="501"/>
        <end position="566"/>
    </location>
</feature>
<comment type="caution">
    <text evidence="3">The sequence shown here is derived from an EMBL/GenBank/DDBJ whole genome shotgun (WGS) entry which is preliminary data.</text>
</comment>
<dbReference type="PROSITE" id="PS00036">
    <property type="entry name" value="BZIP_BASIC"/>
    <property type="match status" value="1"/>
</dbReference>
<dbReference type="InterPro" id="IPR046347">
    <property type="entry name" value="bZIP_sf"/>
</dbReference>
<feature type="compositionally biased region" description="Low complexity" evidence="1">
    <location>
        <begin position="103"/>
        <end position="123"/>
    </location>
</feature>
<feature type="compositionally biased region" description="Low complexity" evidence="1">
    <location>
        <begin position="601"/>
        <end position="643"/>
    </location>
</feature>
<evidence type="ECO:0000313" key="4">
    <source>
        <dbReference type="Proteomes" id="UP001176517"/>
    </source>
</evidence>
<protein>
    <recommendedName>
        <fullName evidence="2">BZIP domain-containing protein</fullName>
    </recommendedName>
</protein>
<gene>
    <name evidence="3" type="ORF">OC846_002595</name>
</gene>
<feature type="compositionally biased region" description="Low complexity" evidence="1">
    <location>
        <begin position="135"/>
        <end position="155"/>
    </location>
</feature>
<feature type="compositionally biased region" description="Polar residues" evidence="1">
    <location>
        <begin position="800"/>
        <end position="818"/>
    </location>
</feature>
<feature type="region of interest" description="Disordered" evidence="1">
    <location>
        <begin position="103"/>
        <end position="220"/>
    </location>
</feature>
<dbReference type="CDD" id="cd14688">
    <property type="entry name" value="bZIP_YAP"/>
    <property type="match status" value="1"/>
</dbReference>
<accession>A0AAN6GRX1</accession>
<dbReference type="Gene3D" id="1.20.5.170">
    <property type="match status" value="1"/>
</dbReference>
<dbReference type="AlphaFoldDB" id="A0AAN6GRX1"/>
<dbReference type="PANTHER" id="PTHR42070">
    <property type="entry name" value="FILAMENT ASSOCIATED PROTEIN, PUTATIVE (AFU_ORTHOLOGUE AFUA_8G06630)-RELATED"/>
    <property type="match status" value="1"/>
</dbReference>